<dbReference type="GO" id="GO:0000155">
    <property type="term" value="F:phosphorelay sensor kinase activity"/>
    <property type="evidence" value="ECO:0007669"/>
    <property type="project" value="InterPro"/>
</dbReference>
<evidence type="ECO:0000256" key="3">
    <source>
        <dbReference type="ARBA" id="ARBA00022553"/>
    </source>
</evidence>
<dbReference type="PRINTS" id="PR00344">
    <property type="entry name" value="BCTRLSENSOR"/>
</dbReference>
<dbReference type="SUPFAM" id="SSF47384">
    <property type="entry name" value="Homodimeric domain of signal transducing histidine kinase"/>
    <property type="match status" value="1"/>
</dbReference>
<dbReference type="EMBL" id="SOML01000007">
    <property type="protein sequence ID" value="TFD95579.1"/>
    <property type="molecule type" value="Genomic_DNA"/>
</dbReference>
<dbReference type="SUPFAM" id="SSF55874">
    <property type="entry name" value="ATPase domain of HSP90 chaperone/DNA topoisomerase II/histidine kinase"/>
    <property type="match status" value="1"/>
</dbReference>
<comment type="caution">
    <text evidence="10">The sequence shown here is derived from an EMBL/GenBank/DDBJ whole genome shotgun (WGS) entry which is preliminary data.</text>
</comment>
<dbReference type="Pfam" id="PF00512">
    <property type="entry name" value="HisKA"/>
    <property type="match status" value="1"/>
</dbReference>
<evidence type="ECO:0000259" key="9">
    <source>
        <dbReference type="PROSITE" id="PS50110"/>
    </source>
</evidence>
<dbReference type="CDD" id="cd00082">
    <property type="entry name" value="HisKA"/>
    <property type="match status" value="1"/>
</dbReference>
<dbReference type="Pfam" id="PF00072">
    <property type="entry name" value="Response_reg"/>
    <property type="match status" value="1"/>
</dbReference>
<dbReference type="STRING" id="1121485.GCA_000426485_03269"/>
<dbReference type="EC" id="2.7.13.3" evidence="2"/>
<reference evidence="10 11" key="1">
    <citation type="submission" date="2019-03" db="EMBL/GenBank/DDBJ databases">
        <title>San Antonio Military Medical Center submission to MRSN (WRAIR), pending publication.</title>
        <authorList>
            <person name="Blyth D.M."/>
            <person name="Mccarthy S.L."/>
            <person name="Schall S.E."/>
            <person name="Stam J.A."/>
            <person name="Ong A.C."/>
            <person name="Mcgann P.T."/>
        </authorList>
    </citation>
    <scope>NUCLEOTIDE SEQUENCE [LARGE SCALE GENOMIC DNA]</scope>
    <source>
        <strain evidence="10 11">MRSN571793</strain>
    </source>
</reference>
<dbReference type="Gene3D" id="3.30.565.10">
    <property type="entry name" value="Histidine kinase-like ATPase, C-terminal domain"/>
    <property type="match status" value="1"/>
</dbReference>
<dbReference type="Gene3D" id="1.10.287.130">
    <property type="match status" value="1"/>
</dbReference>
<dbReference type="OrthoDB" id="1046984at2"/>
<dbReference type="GO" id="GO:0005886">
    <property type="term" value="C:plasma membrane"/>
    <property type="evidence" value="ECO:0007669"/>
    <property type="project" value="TreeGrafter"/>
</dbReference>
<evidence type="ECO:0000256" key="1">
    <source>
        <dbReference type="ARBA" id="ARBA00000085"/>
    </source>
</evidence>
<dbReference type="RefSeq" id="WP_026627075.1">
    <property type="nucleotide sequence ID" value="NZ_JAWZLG010000027.1"/>
</dbReference>
<dbReference type="InterPro" id="IPR036641">
    <property type="entry name" value="HPT_dom_sf"/>
</dbReference>
<keyword evidence="4" id="KW-0808">Transferase</keyword>
<dbReference type="SUPFAM" id="SSF47226">
    <property type="entry name" value="Histidine-containing phosphotransfer domain, HPT domain"/>
    <property type="match status" value="1"/>
</dbReference>
<dbReference type="SUPFAM" id="SSF52172">
    <property type="entry name" value="CheY-like"/>
    <property type="match status" value="1"/>
</dbReference>
<dbReference type="InterPro" id="IPR003594">
    <property type="entry name" value="HATPase_dom"/>
</dbReference>
<feature type="transmembrane region" description="Helical" evidence="7">
    <location>
        <begin position="12"/>
        <end position="32"/>
    </location>
</feature>
<proteinExistence type="predicted"/>
<dbReference type="Pfam" id="PF02518">
    <property type="entry name" value="HATPase_c"/>
    <property type="match status" value="1"/>
</dbReference>
<dbReference type="InterPro" id="IPR001789">
    <property type="entry name" value="Sig_transdc_resp-reg_receiver"/>
</dbReference>
<sequence length="790" mass="90056">MSETLEKNIRVKAILIYIIVAIICGGMIIYIYRLRDDIDDQKKNIEQYHRELSYTNKLIRVVNTSQSEVNLYISTKRTKHYNRFKENILIVEQLIDSLKNINPSQNEKLQQINALLIKKGKVVANLNKQFGNKNPIESINDFLENVDPVIKRDTVLVTSTMQDTIIYPAQKKGFWKKLSGLFSSGKEADTITTIATSKLDTLTIPKSDTLQMVSEVSEIAEKAKEDYVQRIISIEKNLNSLVVSDQAISSEITTLLIELYSQTVQKRLDEIQQSEQLIRQNNTYSIVSSIVSLILIFIFILLIISDVNKGYKLRKNIEQANTKIKQLMESRHKLLLSVSHDIKTPLNSILGVLELKETEKELQSQEIRIIKDSGKHILSLLNNLLEFSSIEQGKSNISSRSFNLYDLCNETVEMFIPLTRKKNLALLYSFDINRALEINSDPLKIKQILINILSNSVKYTIEGSIRFEVKYSNNKLYCNIQDSGVGFTKDQSDNIFKAFSRVEENSHLSEGSGLGLFVVKGLVDLLKGNIKVTSQQGKGTSTEIIIPAQESLIKKEFHPINILVIDDDIPYLTIICNMLSKLGHTTDSCNNIKDFEAIIPFINKYDNVITDMEMVQFTGIDVLRDILQSGTDIPVTIITAREDISEQELKRIGFSSYLKKPVSIDDLKHLFGGKDNLPLNYDNLYSLLSDDKNALHEVLISFIDSTTENIEKLRNAVFNDNFEIAQFAGHKMLTMFKQIGATDKIDILTKIDSIRFQKIKSYAHWEDDVLEVIEYAEQIISQVKMYLKTN</sequence>
<evidence type="ECO:0000256" key="4">
    <source>
        <dbReference type="ARBA" id="ARBA00022679"/>
    </source>
</evidence>
<feature type="domain" description="Histidine kinase" evidence="8">
    <location>
        <begin position="337"/>
        <end position="550"/>
    </location>
</feature>
<dbReference type="PANTHER" id="PTHR43047">
    <property type="entry name" value="TWO-COMPONENT HISTIDINE PROTEIN KINASE"/>
    <property type="match status" value="1"/>
</dbReference>
<dbReference type="InterPro" id="IPR011006">
    <property type="entry name" value="CheY-like_superfamily"/>
</dbReference>
<dbReference type="CDD" id="cd00156">
    <property type="entry name" value="REC"/>
    <property type="match status" value="1"/>
</dbReference>
<evidence type="ECO:0000313" key="10">
    <source>
        <dbReference type="EMBL" id="TFD95579.1"/>
    </source>
</evidence>
<dbReference type="Proteomes" id="UP000297861">
    <property type="component" value="Unassembled WGS sequence"/>
</dbReference>
<gene>
    <name evidence="10" type="ORF">E2605_12105</name>
</gene>
<evidence type="ECO:0000259" key="8">
    <source>
        <dbReference type="PROSITE" id="PS50109"/>
    </source>
</evidence>
<dbReference type="InterPro" id="IPR036097">
    <property type="entry name" value="HisK_dim/P_sf"/>
</dbReference>
<comment type="catalytic activity">
    <reaction evidence="1">
        <text>ATP + protein L-histidine = ADP + protein N-phospho-L-histidine.</text>
        <dbReference type="EC" id="2.7.13.3"/>
    </reaction>
</comment>
<keyword evidence="7" id="KW-0472">Membrane</keyword>
<evidence type="ECO:0000256" key="2">
    <source>
        <dbReference type="ARBA" id="ARBA00012438"/>
    </source>
</evidence>
<dbReference type="InterPro" id="IPR003661">
    <property type="entry name" value="HisK_dim/P_dom"/>
</dbReference>
<evidence type="ECO:0000256" key="5">
    <source>
        <dbReference type="ARBA" id="ARBA00022777"/>
    </source>
</evidence>
<dbReference type="InterPro" id="IPR036890">
    <property type="entry name" value="HATPase_C_sf"/>
</dbReference>
<keyword evidence="5" id="KW-0418">Kinase</keyword>
<keyword evidence="7" id="KW-0812">Transmembrane</keyword>
<keyword evidence="3 6" id="KW-0597">Phosphoprotein</keyword>
<dbReference type="SMART" id="SM00387">
    <property type="entry name" value="HATPase_c"/>
    <property type="match status" value="1"/>
</dbReference>
<dbReference type="AlphaFoldDB" id="A0A4Y8KYP3"/>
<name>A0A4Y8KYP3_9BACT</name>
<dbReference type="Gene3D" id="1.20.120.160">
    <property type="entry name" value="HPT domain"/>
    <property type="match status" value="1"/>
</dbReference>
<evidence type="ECO:0000256" key="6">
    <source>
        <dbReference type="PROSITE-ProRule" id="PRU00169"/>
    </source>
</evidence>
<feature type="modified residue" description="4-aspartylphosphate" evidence="6">
    <location>
        <position position="611"/>
    </location>
</feature>
<dbReference type="SMART" id="SM00388">
    <property type="entry name" value="HisKA"/>
    <property type="match status" value="1"/>
</dbReference>
<feature type="transmembrane region" description="Helical" evidence="7">
    <location>
        <begin position="284"/>
        <end position="304"/>
    </location>
</feature>
<feature type="domain" description="Response regulatory" evidence="9">
    <location>
        <begin position="561"/>
        <end position="675"/>
    </location>
</feature>
<keyword evidence="11" id="KW-1185">Reference proteome</keyword>
<dbReference type="PANTHER" id="PTHR43047:SF72">
    <property type="entry name" value="OSMOSENSING HISTIDINE PROTEIN KINASE SLN1"/>
    <property type="match status" value="1"/>
</dbReference>
<dbReference type="SMART" id="SM00448">
    <property type="entry name" value="REC"/>
    <property type="match status" value="1"/>
</dbReference>
<protein>
    <recommendedName>
        <fullName evidence="2">histidine kinase</fullName>
        <ecNumber evidence="2">2.7.13.3</ecNumber>
    </recommendedName>
</protein>
<dbReference type="PROSITE" id="PS50109">
    <property type="entry name" value="HIS_KIN"/>
    <property type="match status" value="1"/>
</dbReference>
<dbReference type="InterPro" id="IPR005467">
    <property type="entry name" value="His_kinase_dom"/>
</dbReference>
<organism evidence="10 11">
    <name type="scientific">Dysgonomonas capnocytophagoides</name>
    <dbReference type="NCBI Taxonomy" id="45254"/>
    <lineage>
        <taxon>Bacteria</taxon>
        <taxon>Pseudomonadati</taxon>
        <taxon>Bacteroidota</taxon>
        <taxon>Bacteroidia</taxon>
        <taxon>Bacteroidales</taxon>
        <taxon>Dysgonomonadaceae</taxon>
        <taxon>Dysgonomonas</taxon>
    </lineage>
</organism>
<evidence type="ECO:0000313" key="11">
    <source>
        <dbReference type="Proteomes" id="UP000297861"/>
    </source>
</evidence>
<dbReference type="Gene3D" id="3.40.50.2300">
    <property type="match status" value="1"/>
</dbReference>
<dbReference type="InterPro" id="IPR004358">
    <property type="entry name" value="Sig_transdc_His_kin-like_C"/>
</dbReference>
<dbReference type="GO" id="GO:0009927">
    <property type="term" value="F:histidine phosphotransfer kinase activity"/>
    <property type="evidence" value="ECO:0007669"/>
    <property type="project" value="TreeGrafter"/>
</dbReference>
<evidence type="ECO:0000256" key="7">
    <source>
        <dbReference type="SAM" id="Phobius"/>
    </source>
</evidence>
<accession>A0A4Y8KYP3</accession>
<keyword evidence="7" id="KW-1133">Transmembrane helix</keyword>
<dbReference type="PROSITE" id="PS50110">
    <property type="entry name" value="RESPONSE_REGULATORY"/>
    <property type="match status" value="1"/>
</dbReference>